<dbReference type="PANTHER" id="PTHR45138">
    <property type="entry name" value="REGULATORY COMPONENTS OF SENSORY TRANSDUCTION SYSTEM"/>
    <property type="match status" value="1"/>
</dbReference>
<dbReference type="InterPro" id="IPR000160">
    <property type="entry name" value="GGDEF_dom"/>
</dbReference>
<dbReference type="InterPro" id="IPR003018">
    <property type="entry name" value="GAF"/>
</dbReference>
<dbReference type="Proteomes" id="UP000011728">
    <property type="component" value="Chromosome"/>
</dbReference>
<keyword evidence="1" id="KW-1133">Transmembrane helix</keyword>
<dbReference type="PANTHER" id="PTHR45138:SF9">
    <property type="entry name" value="DIGUANYLATE CYCLASE DGCM-RELATED"/>
    <property type="match status" value="1"/>
</dbReference>
<keyword evidence="1" id="KW-0472">Membrane</keyword>
<evidence type="ECO:0000256" key="1">
    <source>
        <dbReference type="SAM" id="Phobius"/>
    </source>
</evidence>
<dbReference type="InterPro" id="IPR031621">
    <property type="entry name" value="HisKA_7TM"/>
</dbReference>
<dbReference type="InterPro" id="IPR029016">
    <property type="entry name" value="GAF-like_dom_sf"/>
</dbReference>
<dbReference type="InterPro" id="IPR043128">
    <property type="entry name" value="Rev_trsase/Diguanyl_cyclase"/>
</dbReference>
<feature type="transmembrane region" description="Helical" evidence="1">
    <location>
        <begin position="94"/>
        <end position="112"/>
    </location>
</feature>
<name>M1MIC7_9CLOT</name>
<dbReference type="InterPro" id="IPR029787">
    <property type="entry name" value="Nucleotide_cyclase"/>
</dbReference>
<dbReference type="Pfam" id="PF16927">
    <property type="entry name" value="HisKA_7TM"/>
    <property type="match status" value="1"/>
</dbReference>
<evidence type="ECO:0000313" key="3">
    <source>
        <dbReference type="EMBL" id="AGF57674.1"/>
    </source>
</evidence>
<dbReference type="GO" id="GO:0052621">
    <property type="term" value="F:diguanylate cyclase activity"/>
    <property type="evidence" value="ECO:0007669"/>
    <property type="project" value="TreeGrafter"/>
</dbReference>
<organism evidence="3 4">
    <name type="scientific">Clostridium saccharoperbutylacetonicum N1-4(HMT)</name>
    <dbReference type="NCBI Taxonomy" id="931276"/>
    <lineage>
        <taxon>Bacteria</taxon>
        <taxon>Bacillati</taxon>
        <taxon>Bacillota</taxon>
        <taxon>Clostridia</taxon>
        <taxon>Eubacteriales</taxon>
        <taxon>Clostridiaceae</taxon>
        <taxon>Clostridium</taxon>
    </lineage>
</organism>
<keyword evidence="1" id="KW-0812">Transmembrane</keyword>
<dbReference type="HOGENOM" id="CLU_025182_0_0_9"/>
<dbReference type="STRING" id="36745.CLSAP_36900"/>
<dbReference type="SMART" id="SM00267">
    <property type="entry name" value="GGDEF"/>
    <property type="match status" value="1"/>
</dbReference>
<reference evidence="3 4" key="1">
    <citation type="submission" date="2013-02" db="EMBL/GenBank/DDBJ databases">
        <title>Genome sequence of Clostridium saccharoperbutylacetonicum N1-4(HMT).</title>
        <authorList>
            <person name="Poehlein A."/>
            <person name="Daniel R."/>
        </authorList>
    </citation>
    <scope>NUCLEOTIDE SEQUENCE [LARGE SCALE GENOMIC DNA]</scope>
    <source>
        <strain evidence="4">N1-4(HMT)</strain>
    </source>
</reference>
<dbReference type="Pfam" id="PF00990">
    <property type="entry name" value="GGDEF"/>
    <property type="match status" value="1"/>
</dbReference>
<dbReference type="SUPFAM" id="SSF55073">
    <property type="entry name" value="Nucleotide cyclase"/>
    <property type="match status" value="1"/>
</dbReference>
<dbReference type="SMART" id="SM00065">
    <property type="entry name" value="GAF"/>
    <property type="match status" value="1"/>
</dbReference>
<feature type="transmembrane region" description="Helical" evidence="1">
    <location>
        <begin position="67"/>
        <end position="87"/>
    </location>
</feature>
<dbReference type="CDD" id="cd01949">
    <property type="entry name" value="GGDEF"/>
    <property type="match status" value="1"/>
</dbReference>
<feature type="transmembrane region" description="Helical" evidence="1">
    <location>
        <begin position="38"/>
        <end position="61"/>
    </location>
</feature>
<dbReference type="KEGG" id="csr:Cspa_c39140"/>
<evidence type="ECO:0000313" key="4">
    <source>
        <dbReference type="Proteomes" id="UP000011728"/>
    </source>
</evidence>
<gene>
    <name evidence="3" type="ORF">Cspa_c39140</name>
</gene>
<dbReference type="InterPro" id="IPR050469">
    <property type="entry name" value="Diguanylate_Cyclase"/>
</dbReference>
<feature type="transmembrane region" description="Helical" evidence="1">
    <location>
        <begin position="141"/>
        <end position="163"/>
    </location>
</feature>
<dbReference type="PROSITE" id="PS50887">
    <property type="entry name" value="GGDEF"/>
    <property type="match status" value="1"/>
</dbReference>
<protein>
    <submittedName>
        <fullName evidence="3">Diguanylate cyclase (GGDEF) domain protein</fullName>
    </submittedName>
</protein>
<feature type="domain" description="GGDEF" evidence="2">
    <location>
        <begin position="554"/>
        <end position="687"/>
    </location>
</feature>
<proteinExistence type="predicted"/>
<dbReference type="SUPFAM" id="SSF55781">
    <property type="entry name" value="GAF domain-like"/>
    <property type="match status" value="1"/>
</dbReference>
<dbReference type="eggNOG" id="COG4191">
    <property type="taxonomic scope" value="Bacteria"/>
</dbReference>
<dbReference type="Gene3D" id="3.30.450.20">
    <property type="entry name" value="PAS domain"/>
    <property type="match status" value="1"/>
</dbReference>
<dbReference type="AlphaFoldDB" id="M1MIC7"/>
<dbReference type="Gene3D" id="3.30.450.40">
    <property type="match status" value="1"/>
</dbReference>
<dbReference type="NCBIfam" id="TIGR00254">
    <property type="entry name" value="GGDEF"/>
    <property type="match status" value="1"/>
</dbReference>
<dbReference type="eggNOG" id="COG2199">
    <property type="taxonomic scope" value="Bacteria"/>
</dbReference>
<dbReference type="PATRIC" id="fig|931276.5.peg.3948"/>
<dbReference type="Gene3D" id="3.30.70.270">
    <property type="match status" value="1"/>
</dbReference>
<sequence length="687" mass="80098">MNLNFFLCLLLLISACVLIYIGNYAWKRDKRYVTLSLVPIIIYSFGYGIEILCTSLEWVMFFVKIEYLGIAFLPAVWLLFVLQFLGYKDKINKYILRLLYVIPIIILIMVYTNDFHHLFYKEVYMNNDGLFPIVELVKGPWYWVNIVYTYMSMSIGLVIFIVTYFKVVSIIRKQILFLILAWIIPWISDIFYLLHLLQFNIDLCPLAFSVSGMISSFAIFKFKLLKLTPIALEKVFYNMSDGVIILDYEDNIINFNNSSKEIILELMDIEPGDKKVYEILMNYREILNALNNGSSEDCLVRIENDEDLKYYKLNINNIYGNANEIIGRILILNDVTEIELQRKELSDNLDLINKLSKLKETMLNIGYSINETSNINDLLQLILNGVINCIDEKSCGSILLLDENNNLRIAVSKGYNLEEAEGFSVKLEDHFGHFSGGEDIDKTVIINDIHKIEGREILDTEDGAMIKSAISAPIIIEGELYGFLNIDSICRNFFKETELELMEYMRAQVSIAIAKHKLYEQTIYLSRYDKLTNVYNRSYFDQLIRNFIESEENKECVLVVFDLNELKFTNDNYGHHVGDELIRTFSRELIKLLGDFDILGRFGGDEFVGVFTNETIQTLTEKLEWLCKEFRNTPIIYEDNKIVCSYSYGMVNFPQQGKGFKELLKIADKKMYEYKRKIKKFNHIKLN</sequence>
<dbReference type="EMBL" id="CP004121">
    <property type="protein sequence ID" value="AGF57674.1"/>
    <property type="molecule type" value="Genomic_DNA"/>
</dbReference>
<accession>M1MIC7</accession>
<evidence type="ECO:0000259" key="2">
    <source>
        <dbReference type="PROSITE" id="PS50887"/>
    </source>
</evidence>
<feature type="transmembrane region" description="Helical" evidence="1">
    <location>
        <begin position="6"/>
        <end position="26"/>
    </location>
</feature>
<feature type="transmembrane region" description="Helical" evidence="1">
    <location>
        <begin position="175"/>
        <end position="194"/>
    </location>
</feature>
<dbReference type="Pfam" id="PF13185">
    <property type="entry name" value="GAF_2"/>
    <property type="match status" value="1"/>
</dbReference>
<keyword evidence="4" id="KW-1185">Reference proteome</keyword>